<feature type="compositionally biased region" description="Basic and acidic residues" evidence="5">
    <location>
        <begin position="20"/>
        <end position="36"/>
    </location>
</feature>
<dbReference type="EnsemblMetazoa" id="XM_011404124.2">
    <property type="protein sequence ID" value="XP_011402426.1"/>
    <property type="gene ID" value="LOC100635517"/>
</dbReference>
<feature type="domain" description="Glycoside hydrolase family 31 TIM barrel" evidence="7">
    <location>
        <begin position="371"/>
        <end position="638"/>
    </location>
</feature>
<dbReference type="Proteomes" id="UP000007879">
    <property type="component" value="Unassembled WGS sequence"/>
</dbReference>
<dbReference type="OrthoDB" id="10070917at2759"/>
<keyword evidence="6" id="KW-0812">Transmembrane</keyword>
<evidence type="ECO:0000256" key="1">
    <source>
        <dbReference type="ARBA" id="ARBA00007806"/>
    </source>
</evidence>
<dbReference type="SUPFAM" id="SSF51445">
    <property type="entry name" value="(Trans)glycosidases"/>
    <property type="match status" value="1"/>
</dbReference>
<evidence type="ECO:0000256" key="2">
    <source>
        <dbReference type="ARBA" id="ARBA00022801"/>
    </source>
</evidence>
<dbReference type="eggNOG" id="KOG1065">
    <property type="taxonomic scope" value="Eukaryota"/>
</dbReference>
<evidence type="ECO:0000313" key="10">
    <source>
        <dbReference type="Proteomes" id="UP000007879"/>
    </source>
</evidence>
<dbReference type="AlphaFoldDB" id="A0A1X7VEB5"/>
<accession>A0A1X7VEB5</accession>
<dbReference type="FunCoup" id="A0A1X7VEB5">
    <property type="interactions" value="89"/>
</dbReference>
<reference evidence="9" key="2">
    <citation type="submission" date="2017-05" db="UniProtKB">
        <authorList>
            <consortium name="EnsemblMetazoa"/>
        </authorList>
    </citation>
    <scope>IDENTIFICATION</scope>
</reference>
<dbReference type="SMR" id="A0A1X7VEB5"/>
<feature type="region of interest" description="Disordered" evidence="5">
    <location>
        <begin position="1"/>
        <end position="69"/>
    </location>
</feature>
<dbReference type="Pfam" id="PF21365">
    <property type="entry name" value="Glyco_hydro_31_3rd"/>
    <property type="match status" value="1"/>
</dbReference>
<evidence type="ECO:0000256" key="4">
    <source>
        <dbReference type="RuleBase" id="RU361185"/>
    </source>
</evidence>
<proteinExistence type="inferred from homology"/>
<dbReference type="KEGG" id="aqu:100635517"/>
<dbReference type="GO" id="GO:0004553">
    <property type="term" value="F:hydrolase activity, hydrolyzing O-glycosyl compounds"/>
    <property type="evidence" value="ECO:0007669"/>
    <property type="project" value="InterPro"/>
</dbReference>
<evidence type="ECO:0008006" key="11">
    <source>
        <dbReference type="Google" id="ProtNLM"/>
    </source>
</evidence>
<name>A0A1X7VEB5_AMPQE</name>
<keyword evidence="6" id="KW-1133">Transmembrane helix</keyword>
<dbReference type="InterPro" id="IPR050985">
    <property type="entry name" value="Alpha-glycosidase_related"/>
</dbReference>
<keyword evidence="10" id="KW-1185">Reference proteome</keyword>
<sequence length="755" mass="85493">MEGETRRRVGTGTSEEDEENVKLVLHDVLDRDRPDSPDSETTDEEAGRYLMKGANNNNHKKYPDDSSSVEPLSYKRPHWKIRYCNERSRKIMLAIFVLILGIILITMVAAPMGVWDKMSRKTCAELMDEEEYAPFAFDPAKGSFSLCHDGQSLISGSIGLGRSFYNEPRINRYKYSNVTTLNITRHSVKQDNCIRIEWEGDSSTDLPLLDCFDIKDGVSWYGGYEVFNQQWPINNDMRTMTPFLPRDIMLQNASLDWFGPVLHPVWYNSKGVVLYVDEDVPLHISVETNGDSKRICLQSLFYSAKCFPGSLAYSHLKYTVCGFENISRSAQYFLKESLAVQHPNSTPSIDLFLKPIWTSWAAMKTNVTLDKLKDFASKIVPRYPISQLEIDDKYSTYYGELAFDPIKFPPNTDINATLSALGVPGISAWVHPFIEPSIPGFSDLLENGTFLPGDNVVDGNSVSLIKWWNGYAGVINFASESIRQWQAQRLNDFVCKYSLAGLKFDAGGDSYIPQCIYIKGLTHPGGFSKDYVEFVASQSYSDRTEVRVGYFNQGQPLLFRILDFRSVWGIDHGLQSVIPTVLSLGLAGYPFILPDIIGGNGYNNTEPSKELYVRWLQLNTFLPVMQLSYGPWRYNDPVIESHAAEMMKLHENITTQYILPLFNDAMKYNYPLIRPLWWIAPNDETALRLNDQFLVGDTLLVAPVVTQGALNRTVYFPAGSWKCLASVCSGNSFQSGWSKPVSVTLTDILYFKKEL</sequence>
<evidence type="ECO:0000313" key="9">
    <source>
        <dbReference type="EnsemblMetazoa" id="Aqu2.1.37857_001"/>
    </source>
</evidence>
<dbReference type="STRING" id="400682.A0A1X7VEB5"/>
<evidence type="ECO:0000259" key="7">
    <source>
        <dbReference type="Pfam" id="PF01055"/>
    </source>
</evidence>
<dbReference type="Gene3D" id="3.20.20.80">
    <property type="entry name" value="Glycosidases"/>
    <property type="match status" value="1"/>
</dbReference>
<keyword evidence="6" id="KW-0472">Membrane</keyword>
<dbReference type="SUPFAM" id="SSF51011">
    <property type="entry name" value="Glycosyl hydrolase domain"/>
    <property type="match status" value="1"/>
</dbReference>
<dbReference type="Pfam" id="PF01055">
    <property type="entry name" value="Glyco_hydro_31_2nd"/>
    <property type="match status" value="1"/>
</dbReference>
<dbReference type="InterPro" id="IPR017853">
    <property type="entry name" value="GH"/>
</dbReference>
<dbReference type="Gene3D" id="2.60.40.1180">
    <property type="entry name" value="Golgi alpha-mannosidase II"/>
    <property type="match status" value="1"/>
</dbReference>
<gene>
    <name evidence="9" type="primary">100635517</name>
</gene>
<reference evidence="10" key="1">
    <citation type="journal article" date="2010" name="Nature">
        <title>The Amphimedon queenslandica genome and the evolution of animal complexity.</title>
        <authorList>
            <person name="Srivastava M."/>
            <person name="Simakov O."/>
            <person name="Chapman J."/>
            <person name="Fahey B."/>
            <person name="Gauthier M.E."/>
            <person name="Mitros T."/>
            <person name="Richards G.S."/>
            <person name="Conaco C."/>
            <person name="Dacre M."/>
            <person name="Hellsten U."/>
            <person name="Larroux C."/>
            <person name="Putnam N.H."/>
            <person name="Stanke M."/>
            <person name="Adamska M."/>
            <person name="Darling A."/>
            <person name="Degnan S.M."/>
            <person name="Oakley T.H."/>
            <person name="Plachetzki D.C."/>
            <person name="Zhai Y."/>
            <person name="Adamski M."/>
            <person name="Calcino A."/>
            <person name="Cummins S.F."/>
            <person name="Goodstein D.M."/>
            <person name="Harris C."/>
            <person name="Jackson D.J."/>
            <person name="Leys S.P."/>
            <person name="Shu S."/>
            <person name="Woodcroft B.J."/>
            <person name="Vervoort M."/>
            <person name="Kosik K.S."/>
            <person name="Manning G."/>
            <person name="Degnan B.M."/>
            <person name="Rokhsar D.S."/>
        </authorList>
    </citation>
    <scope>NUCLEOTIDE SEQUENCE [LARGE SCALE GENOMIC DNA]</scope>
</reference>
<dbReference type="InterPro" id="IPR013780">
    <property type="entry name" value="Glyco_hydro_b"/>
</dbReference>
<evidence type="ECO:0000256" key="6">
    <source>
        <dbReference type="SAM" id="Phobius"/>
    </source>
</evidence>
<keyword evidence="3 4" id="KW-0326">Glycosidase</keyword>
<protein>
    <recommendedName>
        <fullName evidence="11">Glycoside hydrolase family 31 N-terminal domain-containing protein</fullName>
    </recommendedName>
</protein>
<evidence type="ECO:0000256" key="3">
    <source>
        <dbReference type="ARBA" id="ARBA00023295"/>
    </source>
</evidence>
<dbReference type="InterPro" id="IPR048395">
    <property type="entry name" value="Glyco_hydro_31_C"/>
</dbReference>
<evidence type="ECO:0000259" key="8">
    <source>
        <dbReference type="Pfam" id="PF21365"/>
    </source>
</evidence>
<dbReference type="GO" id="GO:0005975">
    <property type="term" value="P:carbohydrate metabolic process"/>
    <property type="evidence" value="ECO:0007669"/>
    <property type="project" value="InterPro"/>
</dbReference>
<organism evidence="9">
    <name type="scientific">Amphimedon queenslandica</name>
    <name type="common">Sponge</name>
    <dbReference type="NCBI Taxonomy" id="400682"/>
    <lineage>
        <taxon>Eukaryota</taxon>
        <taxon>Metazoa</taxon>
        <taxon>Porifera</taxon>
        <taxon>Demospongiae</taxon>
        <taxon>Heteroscleromorpha</taxon>
        <taxon>Haplosclerida</taxon>
        <taxon>Niphatidae</taxon>
        <taxon>Amphimedon</taxon>
    </lineage>
</organism>
<feature type="domain" description="Glycosyl hydrolase family 31 C-terminal" evidence="8">
    <location>
        <begin position="670"/>
        <end position="725"/>
    </location>
</feature>
<dbReference type="InParanoid" id="A0A1X7VEB5"/>
<evidence type="ECO:0000256" key="5">
    <source>
        <dbReference type="SAM" id="MobiDB-lite"/>
    </source>
</evidence>
<feature type="transmembrane region" description="Helical" evidence="6">
    <location>
        <begin position="91"/>
        <end position="115"/>
    </location>
</feature>
<dbReference type="EnsemblMetazoa" id="Aqu2.1.37857_001">
    <property type="protein sequence ID" value="Aqu2.1.37857_001"/>
    <property type="gene ID" value="Aqu2.1.37857"/>
</dbReference>
<dbReference type="CDD" id="cd06592">
    <property type="entry name" value="GH31_NET37"/>
    <property type="match status" value="1"/>
</dbReference>
<dbReference type="PANTHER" id="PTHR43053:SF4">
    <property type="entry name" value="MYOGENESIS-REGULATING GLYCOSIDASE"/>
    <property type="match status" value="1"/>
</dbReference>
<keyword evidence="2 4" id="KW-0378">Hydrolase</keyword>
<dbReference type="OMA" id="AFFTWVH"/>
<dbReference type="PANTHER" id="PTHR43053">
    <property type="entry name" value="GLYCOSIDASE FAMILY 31"/>
    <property type="match status" value="1"/>
</dbReference>
<dbReference type="InterPro" id="IPR000322">
    <property type="entry name" value="Glyco_hydro_31_TIM"/>
</dbReference>
<comment type="similarity">
    <text evidence="1 4">Belongs to the glycosyl hydrolase 31 family.</text>
</comment>